<dbReference type="Gene3D" id="3.10.450.40">
    <property type="match status" value="1"/>
</dbReference>
<dbReference type="SUPFAM" id="SSF160719">
    <property type="entry name" value="gpW/gp25-like"/>
    <property type="match status" value="1"/>
</dbReference>
<evidence type="ECO:0000259" key="1">
    <source>
        <dbReference type="Pfam" id="PF04965"/>
    </source>
</evidence>
<dbReference type="Pfam" id="PF04965">
    <property type="entry name" value="GPW_gp25"/>
    <property type="match status" value="1"/>
</dbReference>
<evidence type="ECO:0000313" key="3">
    <source>
        <dbReference type="Proteomes" id="UP001524642"/>
    </source>
</evidence>
<gene>
    <name evidence="2" type="ORF">NRP21_11930</name>
</gene>
<dbReference type="RefSeq" id="WP_257716422.1">
    <property type="nucleotide sequence ID" value="NZ_JANJOU010000008.1"/>
</dbReference>
<organism evidence="2 3">
    <name type="scientific">Roseomonas populi</name>
    <dbReference type="NCBI Taxonomy" id="3121582"/>
    <lineage>
        <taxon>Bacteria</taxon>
        <taxon>Pseudomonadati</taxon>
        <taxon>Pseudomonadota</taxon>
        <taxon>Alphaproteobacteria</taxon>
        <taxon>Acetobacterales</taxon>
        <taxon>Roseomonadaceae</taxon>
        <taxon>Roseomonas</taxon>
    </lineage>
</organism>
<reference evidence="2 3" key="1">
    <citation type="submission" date="2022-06" db="EMBL/GenBank/DDBJ databases">
        <title>Roseomonas CN29.</title>
        <authorList>
            <person name="Cheng Y."/>
            <person name="He X."/>
        </authorList>
    </citation>
    <scope>NUCLEOTIDE SEQUENCE [LARGE SCALE GENOMIC DNA]</scope>
    <source>
        <strain evidence="2 3">CN29</strain>
    </source>
</reference>
<protein>
    <submittedName>
        <fullName evidence="2">GPW/gp25 family protein</fullName>
    </submittedName>
</protein>
<dbReference type="Proteomes" id="UP001524642">
    <property type="component" value="Unassembled WGS sequence"/>
</dbReference>
<dbReference type="EMBL" id="JANJOU010000008">
    <property type="protein sequence ID" value="MCR0982759.1"/>
    <property type="molecule type" value="Genomic_DNA"/>
</dbReference>
<sequence>MAISQPFRFDATGRTATAEGAEALRQAIETVLFTQAGERVNRPDFGSGLFQLIFAPNGSEIATATQFLVQSALQRWLGARAQVLDVQVAAEDAVLTVVVRYQPAGAAQPVTARFARAVPA</sequence>
<feature type="domain" description="IraD/Gp25-like" evidence="1">
    <location>
        <begin position="19"/>
        <end position="102"/>
    </location>
</feature>
<dbReference type="InterPro" id="IPR007048">
    <property type="entry name" value="IraD/Gp25-like"/>
</dbReference>
<proteinExistence type="predicted"/>
<evidence type="ECO:0000313" key="2">
    <source>
        <dbReference type="EMBL" id="MCR0982759.1"/>
    </source>
</evidence>
<keyword evidence="3" id="KW-1185">Reference proteome</keyword>
<name>A0ABT1X6Z5_9PROT</name>
<comment type="caution">
    <text evidence="2">The sequence shown here is derived from an EMBL/GenBank/DDBJ whole genome shotgun (WGS) entry which is preliminary data.</text>
</comment>
<accession>A0ABT1X6Z5</accession>